<keyword evidence="6" id="KW-0539">Nucleus</keyword>
<dbReference type="RefSeq" id="XP_008718531.1">
    <property type="nucleotide sequence ID" value="XM_008720309.1"/>
</dbReference>
<organism evidence="12 13">
    <name type="scientific">Cyphellophora europaea (strain CBS 101466)</name>
    <name type="common">Phialophora europaea</name>
    <dbReference type="NCBI Taxonomy" id="1220924"/>
    <lineage>
        <taxon>Eukaryota</taxon>
        <taxon>Fungi</taxon>
        <taxon>Dikarya</taxon>
        <taxon>Ascomycota</taxon>
        <taxon>Pezizomycotina</taxon>
        <taxon>Eurotiomycetes</taxon>
        <taxon>Chaetothyriomycetidae</taxon>
        <taxon>Chaetothyriales</taxon>
        <taxon>Cyphellophoraceae</taxon>
        <taxon>Cyphellophora</taxon>
    </lineage>
</organism>
<comment type="subcellular location">
    <subcellularLocation>
        <location evidence="1">Nucleus</location>
    </subcellularLocation>
</comment>
<dbReference type="GO" id="GO:0006351">
    <property type="term" value="P:DNA-templated transcription"/>
    <property type="evidence" value="ECO:0007669"/>
    <property type="project" value="InterPro"/>
</dbReference>
<sequence>MTNIAGAARSRSYICERCGRAFSRSEHLNRHVLAHDKRKPFRCSGCGTSYGRADVLHRHTKKCPDHLRQVAAKHSDLLEHDQSDNQTGVSRGYGSNDLHQHGMALDAGTAQQSVNYSDFAFDNDMFLEDTLLFQFNYNHSGLTIPSTPNQPSTSLPMIPESSINPLQLATPESVSDVRSVTAVHNALQITLDELQIFHSSINEADPGGVLKQFRRPSLSRTLRCLIAYYQHFDLHTPIVHFASLKISDAHPALILIMLAIGAVHLSEQKFAESAYEASCLLLAQHETQAIQAHDTGFHLWYAQAAVLCAQFGACTGDPHLFHRAQSHLFAVQNIVYRGLPEIEERRKISVDSWATWIFAESCSRVISWMFIVSAMCLALDPSAVTILPPMPCSMPPPSDESAWHAVSEPEWRFALQMNPPIGNVDLWTLTISVMVGETPENCGPISAFALLAIMGAILATICTKQRLSMDIYDPFNGERKRMEKAIATWEGLWRRHPRAERNMTRLDHPLLNDCLSLLGSSYYHLYLGQELDTLKKIANNPRSGLSLPPCQNRSRALKVIKFAANSWLVRAKLGITYLNKTGGLELGSQAFITAYESALILAWWLNCRGQGQERGEEETSSTEDDRAAAAVVQRLFDDILNELDEQGVSYDESGNPVLSPVDFYLSVLDGRVWRCATIMDKRLRDFASVLKQSN</sequence>
<dbReference type="InterPro" id="IPR013087">
    <property type="entry name" value="Znf_C2H2_type"/>
</dbReference>
<dbReference type="GeneID" id="19973311"/>
<keyword evidence="5" id="KW-0862">Zinc</keyword>
<dbReference type="SUPFAM" id="SSF57667">
    <property type="entry name" value="beta-beta-alpha zinc fingers"/>
    <property type="match status" value="1"/>
</dbReference>
<feature type="domain" description="C2H2-type" evidence="11">
    <location>
        <begin position="13"/>
        <end position="40"/>
    </location>
</feature>
<dbReference type="InterPro" id="IPR007219">
    <property type="entry name" value="XnlR_reg_dom"/>
</dbReference>
<dbReference type="VEuPathDB" id="FungiDB:HMPREF1541_05972"/>
<dbReference type="HOGENOM" id="CLU_020127_0_0_1"/>
<evidence type="ECO:0000259" key="11">
    <source>
        <dbReference type="PROSITE" id="PS50157"/>
    </source>
</evidence>
<evidence type="ECO:0000256" key="6">
    <source>
        <dbReference type="ARBA" id="ARBA00023242"/>
    </source>
</evidence>
<evidence type="ECO:0000256" key="1">
    <source>
        <dbReference type="ARBA" id="ARBA00004123"/>
    </source>
</evidence>
<evidence type="ECO:0000256" key="8">
    <source>
        <dbReference type="ARBA" id="ARBA00039490"/>
    </source>
</evidence>
<evidence type="ECO:0000256" key="2">
    <source>
        <dbReference type="ARBA" id="ARBA00022723"/>
    </source>
</evidence>
<dbReference type="PROSITE" id="PS50157">
    <property type="entry name" value="ZINC_FINGER_C2H2_2"/>
    <property type="match status" value="2"/>
</dbReference>
<dbReference type="InterPro" id="IPR051059">
    <property type="entry name" value="VerF-like"/>
</dbReference>
<evidence type="ECO:0000256" key="7">
    <source>
        <dbReference type="ARBA" id="ARBA00038089"/>
    </source>
</evidence>
<evidence type="ECO:0000256" key="3">
    <source>
        <dbReference type="ARBA" id="ARBA00022737"/>
    </source>
</evidence>
<name>W2RTA4_CYPE1</name>
<dbReference type="GO" id="GO:0000785">
    <property type="term" value="C:chromatin"/>
    <property type="evidence" value="ECO:0007669"/>
    <property type="project" value="TreeGrafter"/>
</dbReference>
<dbReference type="InterPro" id="IPR036236">
    <property type="entry name" value="Znf_C2H2_sf"/>
</dbReference>
<comment type="similarity">
    <text evidence="7">Belongs to the pacC/RIM101 family.</text>
</comment>
<dbReference type="GO" id="GO:0005634">
    <property type="term" value="C:nucleus"/>
    <property type="evidence" value="ECO:0007669"/>
    <property type="project" value="UniProtKB-SubCell"/>
</dbReference>
<dbReference type="InParanoid" id="W2RTA4"/>
<reference evidence="12 13" key="1">
    <citation type="submission" date="2013-03" db="EMBL/GenBank/DDBJ databases">
        <title>The Genome Sequence of Phialophora europaea CBS 101466.</title>
        <authorList>
            <consortium name="The Broad Institute Genomics Platform"/>
            <person name="Cuomo C."/>
            <person name="de Hoog S."/>
            <person name="Gorbushina A."/>
            <person name="Walker B."/>
            <person name="Young S.K."/>
            <person name="Zeng Q."/>
            <person name="Gargeya S."/>
            <person name="Fitzgerald M."/>
            <person name="Haas B."/>
            <person name="Abouelleil A."/>
            <person name="Allen A.W."/>
            <person name="Alvarado L."/>
            <person name="Arachchi H.M."/>
            <person name="Berlin A.M."/>
            <person name="Chapman S.B."/>
            <person name="Gainer-Dewar J."/>
            <person name="Goldberg J."/>
            <person name="Griggs A."/>
            <person name="Gujja S."/>
            <person name="Hansen M."/>
            <person name="Howarth C."/>
            <person name="Imamovic A."/>
            <person name="Ireland A."/>
            <person name="Larimer J."/>
            <person name="McCowan C."/>
            <person name="Murphy C."/>
            <person name="Pearson M."/>
            <person name="Poon T.W."/>
            <person name="Priest M."/>
            <person name="Roberts A."/>
            <person name="Saif S."/>
            <person name="Shea T."/>
            <person name="Sisk P."/>
            <person name="Sykes S."/>
            <person name="Wortman J."/>
            <person name="Nusbaum C."/>
            <person name="Birren B."/>
        </authorList>
    </citation>
    <scope>NUCLEOTIDE SEQUENCE [LARGE SCALE GENOMIC DNA]</scope>
    <source>
        <strain evidence="12 13">CBS 101466</strain>
    </source>
</reference>
<dbReference type="SMART" id="SM00355">
    <property type="entry name" value="ZnF_C2H2"/>
    <property type="match status" value="2"/>
</dbReference>
<dbReference type="Pfam" id="PF04082">
    <property type="entry name" value="Fungal_trans"/>
    <property type="match status" value="1"/>
</dbReference>
<feature type="domain" description="C2H2-type" evidence="11">
    <location>
        <begin position="41"/>
        <end position="71"/>
    </location>
</feature>
<dbReference type="CDD" id="cd12148">
    <property type="entry name" value="fungal_TF_MHR"/>
    <property type="match status" value="1"/>
</dbReference>
<proteinExistence type="inferred from homology"/>
<dbReference type="GO" id="GO:0000978">
    <property type="term" value="F:RNA polymerase II cis-regulatory region sequence-specific DNA binding"/>
    <property type="evidence" value="ECO:0007669"/>
    <property type="project" value="InterPro"/>
</dbReference>
<dbReference type="AlphaFoldDB" id="W2RTA4"/>
<keyword evidence="2" id="KW-0479">Metal-binding</keyword>
<gene>
    <name evidence="12" type="ORF">HMPREF1541_05972</name>
</gene>
<dbReference type="Pfam" id="PF00096">
    <property type="entry name" value="zf-C2H2"/>
    <property type="match status" value="1"/>
</dbReference>
<dbReference type="PROSITE" id="PS00028">
    <property type="entry name" value="ZINC_FINGER_C2H2_1"/>
    <property type="match status" value="1"/>
</dbReference>
<dbReference type="PANTHER" id="PTHR40626">
    <property type="entry name" value="MIP31509P"/>
    <property type="match status" value="1"/>
</dbReference>
<dbReference type="PANTHER" id="PTHR40626:SF11">
    <property type="entry name" value="ZINC FINGER PROTEIN YPR022C"/>
    <property type="match status" value="1"/>
</dbReference>
<dbReference type="EMBL" id="KB822721">
    <property type="protein sequence ID" value="ETN39746.1"/>
    <property type="molecule type" value="Genomic_DNA"/>
</dbReference>
<feature type="region of interest" description="Disordered" evidence="10">
    <location>
        <begin position="77"/>
        <end position="96"/>
    </location>
</feature>
<keyword evidence="4 9" id="KW-0863">Zinc-finger</keyword>
<dbReference type="Proteomes" id="UP000030752">
    <property type="component" value="Unassembled WGS sequence"/>
</dbReference>
<accession>W2RTA4</accession>
<dbReference type="eggNOG" id="KOG1721">
    <property type="taxonomic scope" value="Eukaryota"/>
</dbReference>
<dbReference type="Gene3D" id="3.30.160.60">
    <property type="entry name" value="Classic Zinc Finger"/>
    <property type="match status" value="1"/>
</dbReference>
<dbReference type="GO" id="GO:0008270">
    <property type="term" value="F:zinc ion binding"/>
    <property type="evidence" value="ECO:0007669"/>
    <property type="project" value="UniProtKB-KW"/>
</dbReference>
<dbReference type="GO" id="GO:0000981">
    <property type="term" value="F:DNA-binding transcription factor activity, RNA polymerase II-specific"/>
    <property type="evidence" value="ECO:0007669"/>
    <property type="project" value="InterPro"/>
</dbReference>
<evidence type="ECO:0000256" key="4">
    <source>
        <dbReference type="ARBA" id="ARBA00022771"/>
    </source>
</evidence>
<keyword evidence="3" id="KW-0677">Repeat</keyword>
<evidence type="ECO:0000256" key="10">
    <source>
        <dbReference type="SAM" id="MobiDB-lite"/>
    </source>
</evidence>
<dbReference type="STRING" id="1220924.W2RTA4"/>
<keyword evidence="13" id="KW-1185">Reference proteome</keyword>
<protein>
    <recommendedName>
        <fullName evidence="8">pH-response transcription factor pacC/RIM101</fullName>
    </recommendedName>
</protein>
<dbReference type="OrthoDB" id="4157142at2759"/>
<dbReference type="FunFam" id="3.30.160.60:FF:000340">
    <property type="entry name" value="zinc finger protein 473 isoform X1"/>
    <property type="match status" value="1"/>
</dbReference>
<evidence type="ECO:0000313" key="12">
    <source>
        <dbReference type="EMBL" id="ETN39746.1"/>
    </source>
</evidence>
<evidence type="ECO:0000256" key="9">
    <source>
        <dbReference type="PROSITE-ProRule" id="PRU00042"/>
    </source>
</evidence>
<evidence type="ECO:0000256" key="5">
    <source>
        <dbReference type="ARBA" id="ARBA00022833"/>
    </source>
</evidence>
<evidence type="ECO:0000313" key="13">
    <source>
        <dbReference type="Proteomes" id="UP000030752"/>
    </source>
</evidence>